<dbReference type="InterPro" id="IPR050267">
    <property type="entry name" value="Anti-sigma-factor_SerPK"/>
</dbReference>
<comment type="caution">
    <text evidence="3">The sequence shown here is derived from an EMBL/GenBank/DDBJ whole genome shotgun (WGS) entry which is preliminary data.</text>
</comment>
<keyword evidence="1" id="KW-0808">Transferase</keyword>
<organism evidence="3 4">
    <name type="scientific">Nibrella saemangeumensis</name>
    <dbReference type="NCBI Taxonomy" id="1084526"/>
    <lineage>
        <taxon>Bacteria</taxon>
        <taxon>Pseudomonadati</taxon>
        <taxon>Bacteroidota</taxon>
        <taxon>Cytophagia</taxon>
        <taxon>Cytophagales</taxon>
        <taxon>Spirosomataceae</taxon>
        <taxon>Nibrella</taxon>
    </lineage>
</organism>
<dbReference type="Proteomes" id="UP001501175">
    <property type="component" value="Unassembled WGS sequence"/>
</dbReference>
<dbReference type="CDD" id="cd16936">
    <property type="entry name" value="HATPase_RsbW-like"/>
    <property type="match status" value="1"/>
</dbReference>
<evidence type="ECO:0000313" key="3">
    <source>
        <dbReference type="EMBL" id="GAA4465393.1"/>
    </source>
</evidence>
<dbReference type="RefSeq" id="WP_345247444.1">
    <property type="nucleotide sequence ID" value="NZ_BAABHD010000079.1"/>
</dbReference>
<dbReference type="EMBL" id="BAABHD010000079">
    <property type="protein sequence ID" value="GAA4465393.1"/>
    <property type="molecule type" value="Genomic_DNA"/>
</dbReference>
<evidence type="ECO:0000313" key="4">
    <source>
        <dbReference type="Proteomes" id="UP001501175"/>
    </source>
</evidence>
<keyword evidence="4" id="KW-1185">Reference proteome</keyword>
<evidence type="ECO:0000259" key="2">
    <source>
        <dbReference type="Pfam" id="PF13581"/>
    </source>
</evidence>
<reference evidence="4" key="1">
    <citation type="journal article" date="2019" name="Int. J. Syst. Evol. Microbiol.">
        <title>The Global Catalogue of Microorganisms (GCM) 10K type strain sequencing project: providing services to taxonomists for standard genome sequencing and annotation.</title>
        <authorList>
            <consortium name="The Broad Institute Genomics Platform"/>
            <consortium name="The Broad Institute Genome Sequencing Center for Infectious Disease"/>
            <person name="Wu L."/>
            <person name="Ma J."/>
        </authorList>
    </citation>
    <scope>NUCLEOTIDE SEQUENCE [LARGE SCALE GENOMIC DNA]</scope>
    <source>
        <strain evidence="4">JCM 17927</strain>
    </source>
</reference>
<name>A0ABP8NH86_9BACT</name>
<keyword evidence="1" id="KW-0418">Kinase</keyword>
<dbReference type="Gene3D" id="3.30.565.10">
    <property type="entry name" value="Histidine kinase-like ATPase, C-terminal domain"/>
    <property type="match status" value="1"/>
</dbReference>
<proteinExistence type="predicted"/>
<dbReference type="PANTHER" id="PTHR35526:SF6">
    <property type="entry name" value="SLR1861 PROTEIN"/>
    <property type="match status" value="1"/>
</dbReference>
<dbReference type="Pfam" id="PF13581">
    <property type="entry name" value="HATPase_c_2"/>
    <property type="match status" value="1"/>
</dbReference>
<keyword evidence="1" id="KW-0723">Serine/threonine-protein kinase</keyword>
<sequence>MESKLFPGTLDSLDPIRQYVKELSQQAGLDKKATYRLTLAVDEIATNIILYGYEQAGRSGDIQVLSELSDAKLTVIFEDKAIPFDPTTKDLPDEEDFNKPLEERQIGGMGIWLTIKGVDEFKYEYVDDKNRNIFIMHVDPTKT</sequence>
<evidence type="ECO:0000256" key="1">
    <source>
        <dbReference type="ARBA" id="ARBA00022527"/>
    </source>
</evidence>
<dbReference type="PANTHER" id="PTHR35526">
    <property type="entry name" value="ANTI-SIGMA-F FACTOR RSBW-RELATED"/>
    <property type="match status" value="1"/>
</dbReference>
<gene>
    <name evidence="3" type="ORF">GCM10023189_45960</name>
</gene>
<protein>
    <recommendedName>
        <fullName evidence="2">Histidine kinase/HSP90-like ATPase domain-containing protein</fullName>
    </recommendedName>
</protein>
<dbReference type="InterPro" id="IPR036890">
    <property type="entry name" value="HATPase_C_sf"/>
</dbReference>
<dbReference type="InterPro" id="IPR003594">
    <property type="entry name" value="HATPase_dom"/>
</dbReference>
<accession>A0ABP8NH86</accession>
<feature type="domain" description="Histidine kinase/HSP90-like ATPase" evidence="2">
    <location>
        <begin position="6"/>
        <end position="130"/>
    </location>
</feature>